<dbReference type="Gene3D" id="3.50.50.100">
    <property type="match status" value="1"/>
</dbReference>
<dbReference type="InterPro" id="IPR037207">
    <property type="entry name" value="Nuop51_4Fe4S-bd_sf"/>
</dbReference>
<reference evidence="2" key="2">
    <citation type="submission" date="2021-04" db="EMBL/GenBank/DDBJ databases">
        <authorList>
            <person name="Gilroy R."/>
        </authorList>
    </citation>
    <scope>NUCLEOTIDE SEQUENCE</scope>
    <source>
        <strain evidence="2">ChiHcolR34-3080</strain>
    </source>
</reference>
<dbReference type="PRINTS" id="PR00419">
    <property type="entry name" value="ADXRDTASE"/>
</dbReference>
<evidence type="ECO:0000313" key="3">
    <source>
        <dbReference type="Proteomes" id="UP000823933"/>
    </source>
</evidence>
<dbReference type="AlphaFoldDB" id="A0A9D1QBM8"/>
<dbReference type="Pfam" id="PF07992">
    <property type="entry name" value="Pyr_redox_2"/>
    <property type="match status" value="1"/>
</dbReference>
<evidence type="ECO:0000259" key="1">
    <source>
        <dbReference type="SMART" id="SM00928"/>
    </source>
</evidence>
<organism evidence="2 3">
    <name type="scientific">Candidatus Faecalibacterium intestinigallinarum</name>
    <dbReference type="NCBI Taxonomy" id="2838581"/>
    <lineage>
        <taxon>Bacteria</taxon>
        <taxon>Bacillati</taxon>
        <taxon>Bacillota</taxon>
        <taxon>Clostridia</taxon>
        <taxon>Eubacteriales</taxon>
        <taxon>Oscillospiraceae</taxon>
        <taxon>Faecalibacterium</taxon>
    </lineage>
</organism>
<accession>A0A9D1QBM8</accession>
<dbReference type="InterPro" id="IPR023753">
    <property type="entry name" value="FAD/NAD-binding_dom"/>
</dbReference>
<gene>
    <name evidence="2" type="ORF">H9890_10285</name>
</gene>
<dbReference type="Gene3D" id="3.50.50.60">
    <property type="entry name" value="FAD/NAD(P)-binding domain"/>
    <property type="match status" value="2"/>
</dbReference>
<dbReference type="GO" id="GO:0051539">
    <property type="term" value="F:4 iron, 4 sulfur cluster binding"/>
    <property type="evidence" value="ECO:0007669"/>
    <property type="project" value="InterPro"/>
</dbReference>
<dbReference type="InterPro" id="IPR028261">
    <property type="entry name" value="DPD_II"/>
</dbReference>
<dbReference type="Pfam" id="PF10589">
    <property type="entry name" value="NADH_4Fe-4S"/>
    <property type="match status" value="1"/>
</dbReference>
<reference evidence="2" key="1">
    <citation type="journal article" date="2021" name="PeerJ">
        <title>Extensive microbial diversity within the chicken gut microbiome revealed by metagenomics and culture.</title>
        <authorList>
            <person name="Gilroy R."/>
            <person name="Ravi A."/>
            <person name="Getino M."/>
            <person name="Pursley I."/>
            <person name="Horton D.L."/>
            <person name="Alikhan N.F."/>
            <person name="Baker D."/>
            <person name="Gharbi K."/>
            <person name="Hall N."/>
            <person name="Watson M."/>
            <person name="Adriaenssens E.M."/>
            <person name="Foster-Nyarko E."/>
            <person name="Jarju S."/>
            <person name="Secka A."/>
            <person name="Antonio M."/>
            <person name="Oren A."/>
            <person name="Chaudhuri R.R."/>
            <person name="La Ragione R."/>
            <person name="Hildebrand F."/>
            <person name="Pallen M.J."/>
        </authorList>
    </citation>
    <scope>NUCLEOTIDE SEQUENCE</scope>
    <source>
        <strain evidence="2">ChiHcolR34-3080</strain>
    </source>
</reference>
<dbReference type="GO" id="GO:0016491">
    <property type="term" value="F:oxidoreductase activity"/>
    <property type="evidence" value="ECO:0007669"/>
    <property type="project" value="InterPro"/>
</dbReference>
<dbReference type="SUPFAM" id="SSF51971">
    <property type="entry name" value="Nucleotide-binding domain"/>
    <property type="match status" value="1"/>
</dbReference>
<dbReference type="PANTHER" id="PTHR42783:SF3">
    <property type="entry name" value="GLUTAMATE SYNTHASE [NADPH] SMALL CHAIN-RELATED"/>
    <property type="match status" value="1"/>
</dbReference>
<dbReference type="SUPFAM" id="SSF46548">
    <property type="entry name" value="alpha-helical ferredoxin"/>
    <property type="match status" value="1"/>
</dbReference>
<dbReference type="InterPro" id="IPR036188">
    <property type="entry name" value="FAD/NAD-bd_sf"/>
</dbReference>
<comment type="caution">
    <text evidence="2">The sequence shown here is derived from an EMBL/GenBank/DDBJ whole genome shotgun (WGS) entry which is preliminary data.</text>
</comment>
<dbReference type="SMART" id="SM00928">
    <property type="entry name" value="NADH_4Fe-4S"/>
    <property type="match status" value="1"/>
</dbReference>
<evidence type="ECO:0000313" key="2">
    <source>
        <dbReference type="EMBL" id="HIW09771.1"/>
    </source>
</evidence>
<name>A0A9D1QBM8_9FIRM</name>
<dbReference type="PANTHER" id="PTHR42783">
    <property type="entry name" value="GLUTAMATE SYNTHASE [NADPH] SMALL CHAIN"/>
    <property type="match status" value="1"/>
</dbReference>
<dbReference type="EMBL" id="DXHQ01000120">
    <property type="protein sequence ID" value="HIW09771.1"/>
    <property type="molecule type" value="Genomic_DNA"/>
</dbReference>
<proteinExistence type="predicted"/>
<protein>
    <submittedName>
        <fullName evidence="2">FAD-dependent oxidoreductase</fullName>
    </submittedName>
</protein>
<dbReference type="Gene3D" id="1.10.1060.10">
    <property type="entry name" value="Alpha-helical ferredoxin"/>
    <property type="match status" value="1"/>
</dbReference>
<dbReference type="InterPro" id="IPR019575">
    <property type="entry name" value="Nuop51_4Fe4S-bd"/>
</dbReference>
<dbReference type="Proteomes" id="UP000823933">
    <property type="component" value="Unassembled WGS sequence"/>
</dbReference>
<feature type="domain" description="NADH-ubiquinone oxidoreductase 51kDa subunit iron-sulphur binding" evidence="1">
    <location>
        <begin position="37"/>
        <end position="82"/>
    </location>
</feature>
<dbReference type="Pfam" id="PF14691">
    <property type="entry name" value="Fer4_20"/>
    <property type="match status" value="1"/>
</dbReference>
<dbReference type="NCBIfam" id="NF009410">
    <property type="entry name" value="PRK12771.1"/>
    <property type="match status" value="1"/>
</dbReference>
<dbReference type="InterPro" id="IPR009051">
    <property type="entry name" value="Helical_ferredxn"/>
</dbReference>
<dbReference type="SUPFAM" id="SSF140490">
    <property type="entry name" value="Nqo1C-terminal domain-like"/>
    <property type="match status" value="1"/>
</dbReference>
<sequence length="612" mass="66253">MKRLVIETPRQSQRVLEGLYRDMERRIATSPLGLCPVDMALNFLRLCHAQTCGKCVPCRVGLGQLTMMLEAVLDGEGGIELIDQIERTAQVISDTADCAIGYEAARMVLQGVRGFRDDYEEHLLRGRCICGLQHSIPCTVVCPAHVDVPGYIALVKAGRCEDAVRLIRKDNPFPAVCGYVCEHPCEARCRRHMVDDAVNICGIKRYAVDHAGPIEPPPCAEPTGKRVAIVGGGPGGLTAAYFLTLMGHRAVVYEQRHKLGGMLRYGIPDYRLPQDVLDKDIQYILDTGVETVMDTEVGGPELSLEQLKAEYDAVYISIGAHDDKKLRIPGEESRGVVSAVRMLRDIGEGKVPDLAGKRVVVIGGGNVAMDATRTSLRLGAAHVTCVYRRRVEDMTALLEEVDEAKAEGGEILPLHAPDHIEADENGDVVALWAQPQLIGKVGRDGRPAPQKANTPPVRIPCDYVIVAIGQAIHSKPFEEGGIGTRWGAIQAESSSFVPGSGNVFAGGDAVSGPATVIRAVAAGKVAADNIDSFLGYHHTITVDVEVPAPQLTNTPACGRVNLRGRPIEEIAGDFDLVTEGMTEEECQQECSRCLRCDHFGYGVFKGGRNIKW</sequence>